<keyword evidence="2" id="KW-1185">Reference proteome</keyword>
<accession>A0ABQ9A958</accession>
<dbReference type="Proteomes" id="UP001141253">
    <property type="component" value="Chromosome 14"/>
</dbReference>
<organism evidence="1 2">
    <name type="scientific">Salix suchowensis</name>
    <dbReference type="NCBI Taxonomy" id="1278906"/>
    <lineage>
        <taxon>Eukaryota</taxon>
        <taxon>Viridiplantae</taxon>
        <taxon>Streptophyta</taxon>
        <taxon>Embryophyta</taxon>
        <taxon>Tracheophyta</taxon>
        <taxon>Spermatophyta</taxon>
        <taxon>Magnoliopsida</taxon>
        <taxon>eudicotyledons</taxon>
        <taxon>Gunneridae</taxon>
        <taxon>Pentapetalae</taxon>
        <taxon>rosids</taxon>
        <taxon>fabids</taxon>
        <taxon>Malpighiales</taxon>
        <taxon>Salicaceae</taxon>
        <taxon>Saliceae</taxon>
        <taxon>Salix</taxon>
    </lineage>
</organism>
<reference evidence="1" key="1">
    <citation type="submission" date="2022-10" db="EMBL/GenBank/DDBJ databases">
        <authorList>
            <person name="Hyden B.L."/>
            <person name="Feng K."/>
            <person name="Yates T."/>
            <person name="Jawdy S."/>
            <person name="Smart L.B."/>
            <person name="Muchero W."/>
        </authorList>
    </citation>
    <scope>NUCLEOTIDE SEQUENCE</scope>
    <source>
        <tissue evidence="1">Shoot tip</tissue>
    </source>
</reference>
<reference evidence="1" key="2">
    <citation type="journal article" date="2023" name="Int. J. Mol. Sci.">
        <title>De Novo Assembly and Annotation of 11 Diverse Shrub Willow (Salix) Genomes Reveals Novel Gene Organization in Sex-Linked Regions.</title>
        <authorList>
            <person name="Hyden B."/>
            <person name="Feng K."/>
            <person name="Yates T.B."/>
            <person name="Jawdy S."/>
            <person name="Cereghino C."/>
            <person name="Smart L.B."/>
            <person name="Muchero W."/>
        </authorList>
    </citation>
    <scope>NUCLEOTIDE SEQUENCE</scope>
    <source>
        <tissue evidence="1">Shoot tip</tissue>
    </source>
</reference>
<evidence type="ECO:0000313" key="1">
    <source>
        <dbReference type="EMBL" id="KAJ6328621.1"/>
    </source>
</evidence>
<comment type="caution">
    <text evidence="1">The sequence shown here is derived from an EMBL/GenBank/DDBJ whole genome shotgun (WGS) entry which is preliminary data.</text>
</comment>
<dbReference type="EMBL" id="JAPFFI010000022">
    <property type="protein sequence ID" value="KAJ6328621.1"/>
    <property type="molecule type" value="Genomic_DNA"/>
</dbReference>
<gene>
    <name evidence="1" type="ORF">OIU77_010335</name>
</gene>
<evidence type="ECO:0000313" key="2">
    <source>
        <dbReference type="Proteomes" id="UP001141253"/>
    </source>
</evidence>
<proteinExistence type="predicted"/>
<sequence length="66" mass="7703">MIFQNLNLNQPSRENNVSYESVKRQKMDISVHLNYVVAESILSTEFGENCTDMKRVLEKLKRNLVS</sequence>
<name>A0ABQ9A958_9ROSI</name>
<protein>
    <submittedName>
        <fullName evidence="1">Uncharacterized protein</fullName>
    </submittedName>
</protein>